<dbReference type="InterPro" id="IPR016162">
    <property type="entry name" value="Ald_DH_N"/>
</dbReference>
<comment type="catalytic activity">
    <reaction evidence="8">
        <text>D-glyceraldehyde 3-phosphate + NADP(+) + H2O = (2R)-3-phosphoglycerate + NADPH + 2 H(+)</text>
        <dbReference type="Rhea" id="RHEA:14669"/>
        <dbReference type="ChEBI" id="CHEBI:15377"/>
        <dbReference type="ChEBI" id="CHEBI:15378"/>
        <dbReference type="ChEBI" id="CHEBI:57783"/>
        <dbReference type="ChEBI" id="CHEBI:58272"/>
        <dbReference type="ChEBI" id="CHEBI:58349"/>
        <dbReference type="ChEBI" id="CHEBI:59776"/>
        <dbReference type="EC" id="1.2.1.9"/>
    </reaction>
</comment>
<dbReference type="Pfam" id="PF00171">
    <property type="entry name" value="Aldedh"/>
    <property type="match status" value="1"/>
</dbReference>
<dbReference type="AlphaFoldDB" id="A0A8J5XD40"/>
<dbReference type="EMBL" id="JAGTXO010000012">
    <property type="protein sequence ID" value="KAG8464508.1"/>
    <property type="molecule type" value="Genomic_DNA"/>
</dbReference>
<evidence type="ECO:0000256" key="8">
    <source>
        <dbReference type="ARBA" id="ARBA00049186"/>
    </source>
</evidence>
<evidence type="ECO:0000259" key="9">
    <source>
        <dbReference type="Pfam" id="PF00171"/>
    </source>
</evidence>
<proteinExistence type="inferred from homology"/>
<comment type="caution">
    <text evidence="10">The sequence shown here is derived from an EMBL/GenBank/DDBJ whole genome shotgun (WGS) entry which is preliminary data.</text>
</comment>
<evidence type="ECO:0000313" key="10">
    <source>
        <dbReference type="EMBL" id="KAG8464508.1"/>
    </source>
</evidence>
<evidence type="ECO:0000256" key="3">
    <source>
        <dbReference type="ARBA" id="ARBA00038980"/>
    </source>
</evidence>
<evidence type="ECO:0000256" key="1">
    <source>
        <dbReference type="ARBA" id="ARBA00009986"/>
    </source>
</evidence>
<dbReference type="Proteomes" id="UP000751190">
    <property type="component" value="Unassembled WGS sequence"/>
</dbReference>
<evidence type="ECO:0000313" key="11">
    <source>
        <dbReference type="Proteomes" id="UP000751190"/>
    </source>
</evidence>
<reference evidence="10" key="1">
    <citation type="submission" date="2021-05" db="EMBL/GenBank/DDBJ databases">
        <title>The genome of the haptophyte Pavlova lutheri (Diacronema luteri, Pavlovales) - a model for lipid biosynthesis in eukaryotic algae.</title>
        <authorList>
            <person name="Hulatt C.J."/>
            <person name="Posewitz M.C."/>
        </authorList>
    </citation>
    <scope>NUCLEOTIDE SEQUENCE</scope>
    <source>
        <strain evidence="10">NIVA-4/92</strain>
    </source>
</reference>
<name>A0A8J5XD40_DIALT</name>
<dbReference type="InterPro" id="IPR015590">
    <property type="entry name" value="Aldehyde_DH_dom"/>
</dbReference>
<dbReference type="SUPFAM" id="SSF53720">
    <property type="entry name" value="ALDH-like"/>
    <property type="match status" value="1"/>
</dbReference>
<comment type="similarity">
    <text evidence="1">Belongs to the aldehyde dehydrogenase family.</text>
</comment>
<sequence>MSTDDKYTCPTMPPASVAVDSEWYAKKPMVDGVFRFVGGERLPFSGEVIDVTSPIFDAATGERAVVGKVAQFSEEDSIAAVNAAAAAWDRGQGVWPQMSLAARIAAIEALVANLTAIRGELVNVLMWEICKNTADAAKEFDRTMDFIALTIKELKADPTVRMGFAKFTEVSGVACQVRRGPVGVMLGLAPFNYPLNEMYAMLIPALLMGNTAVLKLPATGGLVHLLTADAFAAALPPGVINFVTGAGRKTMPPIMETGLVDLIGFIGGTGAMDKLIKQHPEPHRLKVFAQLAGKNIGIVLPDADLDVAAEQCMLGSTTYNGQRCTAIKLMMVHESVADAFVAKYAAKVGALKAGLPWEDKVAITPLPEPSKPAFLEGLIADAVGKGATLVNAKEGGGTRHGALFIPAILDGVTKSMRIFQEEQFGPVMPVARYSDVAEVLAALKASWNGQQSAIFTSDPAKAAPLIDALSSQVGRININMQCGRSPDQVPFSGRRSSAMGTMSVAEALRAFSVETAVTYLAKDATSVALGGALDQHSKFLAPL</sequence>
<dbReference type="InterPro" id="IPR016163">
    <property type="entry name" value="Ald_DH_C"/>
</dbReference>
<feature type="domain" description="Aldehyde dehydrogenase" evidence="9">
    <location>
        <begin position="62"/>
        <end position="513"/>
    </location>
</feature>
<evidence type="ECO:0000256" key="7">
    <source>
        <dbReference type="ARBA" id="ARBA00043052"/>
    </source>
</evidence>
<organism evidence="10 11">
    <name type="scientific">Diacronema lutheri</name>
    <name type="common">Unicellular marine alga</name>
    <name type="synonym">Monochrysis lutheri</name>
    <dbReference type="NCBI Taxonomy" id="2081491"/>
    <lineage>
        <taxon>Eukaryota</taxon>
        <taxon>Haptista</taxon>
        <taxon>Haptophyta</taxon>
        <taxon>Pavlovophyceae</taxon>
        <taxon>Pavlovales</taxon>
        <taxon>Pavlovaceae</taxon>
        <taxon>Diacronema</taxon>
    </lineage>
</organism>
<dbReference type="InterPro" id="IPR051020">
    <property type="entry name" value="ALDH-related_metabolic_enz"/>
</dbReference>
<dbReference type="EC" id="1.2.1.9" evidence="3"/>
<keyword evidence="11" id="KW-1185">Reference proteome</keyword>
<dbReference type="GO" id="GO:0008911">
    <property type="term" value="F:lactaldehyde dehydrogenase (NAD+) activity"/>
    <property type="evidence" value="ECO:0007669"/>
    <property type="project" value="TreeGrafter"/>
</dbReference>
<gene>
    <name evidence="10" type="ORF">KFE25_009876</name>
</gene>
<accession>A0A8J5XD40</accession>
<protein>
    <recommendedName>
        <fullName evidence="4">NADP-dependent glyceraldehyde-3-phosphate dehydrogenase</fullName>
        <ecNumber evidence="3">1.2.1.9</ecNumber>
    </recommendedName>
    <alternativeName>
        <fullName evidence="5">Glyceraldehyde-3-phosphate dehydrogenase [NADP(+)]</fullName>
    </alternativeName>
    <alternativeName>
        <fullName evidence="6">Non-phosphorylating glyceraldehyde 3-phosphate dehydrogenase</fullName>
    </alternativeName>
    <alternativeName>
        <fullName evidence="7">Triosephosphate dehydrogenase</fullName>
    </alternativeName>
</protein>
<dbReference type="PANTHER" id="PTHR42991">
    <property type="entry name" value="ALDEHYDE DEHYDROGENASE"/>
    <property type="match status" value="1"/>
</dbReference>
<dbReference type="OMA" id="PQIRAFK"/>
<dbReference type="PANTHER" id="PTHR42991:SF1">
    <property type="entry name" value="ALDEHYDE DEHYDROGENASE"/>
    <property type="match status" value="1"/>
</dbReference>
<evidence type="ECO:0000256" key="4">
    <source>
        <dbReference type="ARBA" id="ARBA00040853"/>
    </source>
</evidence>
<dbReference type="InterPro" id="IPR016161">
    <property type="entry name" value="Ald_DH/histidinol_DH"/>
</dbReference>
<dbReference type="GO" id="GO:0008886">
    <property type="term" value="F:glyceraldehyde-3-phosphate dehydrogenase (NADP+) (non-phosphorylating) activity"/>
    <property type="evidence" value="ECO:0007669"/>
    <property type="project" value="UniProtKB-EC"/>
</dbReference>
<evidence type="ECO:0000256" key="5">
    <source>
        <dbReference type="ARBA" id="ARBA00042470"/>
    </source>
</evidence>
<dbReference type="Gene3D" id="3.40.605.10">
    <property type="entry name" value="Aldehyde Dehydrogenase, Chain A, domain 1"/>
    <property type="match status" value="1"/>
</dbReference>
<dbReference type="Gene3D" id="3.40.309.10">
    <property type="entry name" value="Aldehyde Dehydrogenase, Chain A, domain 2"/>
    <property type="match status" value="1"/>
</dbReference>
<evidence type="ECO:0000256" key="2">
    <source>
        <dbReference type="ARBA" id="ARBA00023002"/>
    </source>
</evidence>
<dbReference type="OrthoDB" id="310895at2759"/>
<keyword evidence="2" id="KW-0560">Oxidoreductase</keyword>
<evidence type="ECO:0000256" key="6">
    <source>
        <dbReference type="ARBA" id="ARBA00042646"/>
    </source>
</evidence>